<accession>A0ACB7THB4</accession>
<keyword evidence="2" id="KW-1185">Reference proteome</keyword>
<protein>
    <submittedName>
        <fullName evidence="1">Uncharacterized protein</fullName>
    </submittedName>
</protein>
<proteinExistence type="predicted"/>
<organism evidence="1 2">
    <name type="scientific">Hyalomma asiaticum</name>
    <name type="common">Tick</name>
    <dbReference type="NCBI Taxonomy" id="266040"/>
    <lineage>
        <taxon>Eukaryota</taxon>
        <taxon>Metazoa</taxon>
        <taxon>Ecdysozoa</taxon>
        <taxon>Arthropoda</taxon>
        <taxon>Chelicerata</taxon>
        <taxon>Arachnida</taxon>
        <taxon>Acari</taxon>
        <taxon>Parasitiformes</taxon>
        <taxon>Ixodida</taxon>
        <taxon>Ixodoidea</taxon>
        <taxon>Ixodidae</taxon>
        <taxon>Hyalomminae</taxon>
        <taxon>Hyalomma</taxon>
    </lineage>
</organism>
<evidence type="ECO:0000313" key="1">
    <source>
        <dbReference type="EMBL" id="KAH6945501.1"/>
    </source>
</evidence>
<name>A0ACB7THB4_HYAAI</name>
<dbReference type="Proteomes" id="UP000821845">
    <property type="component" value="Chromosome 1"/>
</dbReference>
<reference evidence="1" key="1">
    <citation type="submission" date="2020-05" db="EMBL/GenBank/DDBJ databases">
        <title>Large-scale comparative analyses of tick genomes elucidate their genetic diversity and vector capacities.</title>
        <authorList>
            <person name="Jia N."/>
            <person name="Wang J."/>
            <person name="Shi W."/>
            <person name="Du L."/>
            <person name="Sun Y."/>
            <person name="Zhan W."/>
            <person name="Jiang J."/>
            <person name="Wang Q."/>
            <person name="Zhang B."/>
            <person name="Ji P."/>
            <person name="Sakyi L.B."/>
            <person name="Cui X."/>
            <person name="Yuan T."/>
            <person name="Jiang B."/>
            <person name="Yang W."/>
            <person name="Lam T.T.-Y."/>
            <person name="Chang Q."/>
            <person name="Ding S."/>
            <person name="Wang X."/>
            <person name="Zhu J."/>
            <person name="Ruan X."/>
            <person name="Zhao L."/>
            <person name="Wei J."/>
            <person name="Que T."/>
            <person name="Du C."/>
            <person name="Cheng J."/>
            <person name="Dai P."/>
            <person name="Han X."/>
            <person name="Huang E."/>
            <person name="Gao Y."/>
            <person name="Liu J."/>
            <person name="Shao H."/>
            <person name="Ye R."/>
            <person name="Li L."/>
            <person name="Wei W."/>
            <person name="Wang X."/>
            <person name="Wang C."/>
            <person name="Yang T."/>
            <person name="Huo Q."/>
            <person name="Li W."/>
            <person name="Guo W."/>
            <person name="Chen H."/>
            <person name="Zhou L."/>
            <person name="Ni X."/>
            <person name="Tian J."/>
            <person name="Zhou Y."/>
            <person name="Sheng Y."/>
            <person name="Liu T."/>
            <person name="Pan Y."/>
            <person name="Xia L."/>
            <person name="Li J."/>
            <person name="Zhao F."/>
            <person name="Cao W."/>
        </authorList>
    </citation>
    <scope>NUCLEOTIDE SEQUENCE</scope>
    <source>
        <strain evidence="1">Hyas-2018</strain>
    </source>
</reference>
<dbReference type="EMBL" id="CM023481">
    <property type="protein sequence ID" value="KAH6945501.1"/>
    <property type="molecule type" value="Genomic_DNA"/>
</dbReference>
<sequence length="252" mass="27386">MLMWGSSPALSEQVAVALALLDGSRPPGPHGFPGGGAVRAFALGSSRRRRPPPFPQERRLSCPHFVPVPLGHRVSFFVPNASNRTGPRPARANSPAAPLKRRSWARMWMQDSTRTRSTRSTEITKHHQLDRRVYPLPHAKLSETSVFHISHVVGRVISQLSQGQQVPVVDHAPDECEIVAINDSEESESATMEAAVSGTSSAETPSVEPESSARSSNKKKGKKRPASVVLHDLLELHQKGEERAAKAASDSL</sequence>
<comment type="caution">
    <text evidence="1">The sequence shown here is derived from an EMBL/GenBank/DDBJ whole genome shotgun (WGS) entry which is preliminary data.</text>
</comment>
<evidence type="ECO:0000313" key="2">
    <source>
        <dbReference type="Proteomes" id="UP000821845"/>
    </source>
</evidence>
<gene>
    <name evidence="1" type="ORF">HPB50_008791</name>
</gene>